<dbReference type="AlphaFoldDB" id="A0A2M4B626"/>
<evidence type="ECO:0000313" key="1">
    <source>
        <dbReference type="EMBL" id="MBW48268.1"/>
    </source>
</evidence>
<dbReference type="EMBL" id="GGFK01014947">
    <property type="protein sequence ID" value="MBW48268.1"/>
    <property type="molecule type" value="Transcribed_RNA"/>
</dbReference>
<proteinExistence type="predicted"/>
<name>A0A2M4B626_9DIPT</name>
<accession>A0A2M4B626</accession>
<reference evidence="1" key="1">
    <citation type="submission" date="2018-01" db="EMBL/GenBank/DDBJ databases">
        <title>An insight into the sialome of Amazonian anophelines.</title>
        <authorList>
            <person name="Ribeiro J.M."/>
            <person name="Scarpassa V."/>
            <person name="Calvo E."/>
        </authorList>
    </citation>
    <scope>NUCLEOTIDE SEQUENCE</scope>
    <source>
        <tissue evidence="1">Salivary glands</tissue>
    </source>
</reference>
<sequence length="88" mass="9697">MMADRAFRAPSALLVACSTWLLKLSLRSIITPIYLILSCDCTSRSSILIDIVWTARKPLTSSISVCDELPQAQLQTTTLPLLRPTAPH</sequence>
<protein>
    <submittedName>
        <fullName evidence="1">Putative secreted protein</fullName>
    </submittedName>
</protein>
<organism evidence="1">
    <name type="scientific">Anopheles triannulatus</name>
    <dbReference type="NCBI Taxonomy" id="58253"/>
    <lineage>
        <taxon>Eukaryota</taxon>
        <taxon>Metazoa</taxon>
        <taxon>Ecdysozoa</taxon>
        <taxon>Arthropoda</taxon>
        <taxon>Hexapoda</taxon>
        <taxon>Insecta</taxon>
        <taxon>Pterygota</taxon>
        <taxon>Neoptera</taxon>
        <taxon>Endopterygota</taxon>
        <taxon>Diptera</taxon>
        <taxon>Nematocera</taxon>
        <taxon>Culicoidea</taxon>
        <taxon>Culicidae</taxon>
        <taxon>Anophelinae</taxon>
        <taxon>Anopheles</taxon>
    </lineage>
</organism>